<name>A0A5N5UB39_9EURY</name>
<accession>A0A5N5UB39</accession>
<proteinExistence type="predicted"/>
<accession>A0A5N5ULX1</accession>
<dbReference type="EMBL" id="QJOW01000002">
    <property type="protein sequence ID" value="KAB7516951.1"/>
    <property type="molecule type" value="Genomic_DNA"/>
</dbReference>
<dbReference type="Pfam" id="PF26476">
    <property type="entry name" value="DUF8149"/>
    <property type="match status" value="1"/>
</dbReference>
<evidence type="ECO:0000313" key="6">
    <source>
        <dbReference type="Proteomes" id="UP000326302"/>
    </source>
</evidence>
<dbReference type="Proteomes" id="UP000326865">
    <property type="component" value="Unassembled WGS sequence"/>
</dbReference>
<dbReference type="OrthoDB" id="260707at2157"/>
<dbReference type="EMBL" id="QKKZ01000001">
    <property type="protein sequence ID" value="KAB7515835.1"/>
    <property type="molecule type" value="Genomic_DNA"/>
</dbReference>
<evidence type="ECO:0000313" key="7">
    <source>
        <dbReference type="Proteomes" id="UP000326865"/>
    </source>
</evidence>
<protein>
    <recommendedName>
        <fullName evidence="1">DUF8149 domain-containing protein</fullName>
    </recommendedName>
</protein>
<dbReference type="AlphaFoldDB" id="A0A5N5UB39"/>
<evidence type="ECO:0000313" key="4">
    <source>
        <dbReference type="EMBL" id="KAB7519921.1"/>
    </source>
</evidence>
<evidence type="ECO:0000313" key="5">
    <source>
        <dbReference type="Proteomes" id="UP000326207"/>
    </source>
</evidence>
<dbReference type="RefSeq" id="WP_152119834.1">
    <property type="nucleotide sequence ID" value="NZ_QJOW01000002.1"/>
</dbReference>
<keyword evidence="7" id="KW-1185">Reference proteome</keyword>
<accession>A0A5N5UGZ1</accession>
<gene>
    <name evidence="2" type="ORF">DM867_01445</name>
    <name evidence="3" type="ORF">DMP03_06200</name>
    <name evidence="4" type="ORF">DP108_01330</name>
</gene>
<reference evidence="5 6" key="1">
    <citation type="submission" date="2019-10" db="EMBL/GenBank/DDBJ databases">
        <title>Unraveling microbial dark matter from salterns through culturing: the case of the genus Halosegnis.</title>
        <authorList>
            <person name="Duran-Viseras A."/>
            <person name="Andrei A.-S."/>
            <person name="Vera-Gargallo B."/>
            <person name="Ghai R."/>
            <person name="Sanchez-Porro C."/>
            <person name="Ventosa A."/>
        </authorList>
    </citation>
    <scope>NUCLEOTIDE SEQUENCE [LARGE SCALE GENOMIC DNA]</scope>
    <source>
        <strain evidence="3 6">F17-44</strain>
        <strain evidence="2 7">F18-79</strain>
        <strain evidence="4 5">F19-13</strain>
    </source>
</reference>
<dbReference type="Proteomes" id="UP000326302">
    <property type="component" value="Unassembled WGS sequence"/>
</dbReference>
<sequence length="69" mass="7385">MSDDQPTVPIRCPECGTETRLPLDTVGDALERHNESRHDGEQVATVDPAIREQVAELAAADLGLTDGSN</sequence>
<evidence type="ECO:0000259" key="1">
    <source>
        <dbReference type="Pfam" id="PF26476"/>
    </source>
</evidence>
<comment type="caution">
    <text evidence="2">The sequence shown here is derived from an EMBL/GenBank/DDBJ whole genome shotgun (WGS) entry which is preliminary data.</text>
</comment>
<dbReference type="EMBL" id="QMDY01000001">
    <property type="protein sequence ID" value="KAB7519921.1"/>
    <property type="molecule type" value="Genomic_DNA"/>
</dbReference>
<evidence type="ECO:0000313" key="2">
    <source>
        <dbReference type="EMBL" id="KAB7515835.1"/>
    </source>
</evidence>
<dbReference type="Proteomes" id="UP000326207">
    <property type="component" value="Unassembled WGS sequence"/>
</dbReference>
<dbReference type="InterPro" id="IPR058462">
    <property type="entry name" value="DUF8149"/>
</dbReference>
<organism evidence="2 7">
    <name type="scientific">Halosegnis rubeus</name>
    <dbReference type="NCBI Taxonomy" id="2212850"/>
    <lineage>
        <taxon>Archaea</taxon>
        <taxon>Methanobacteriati</taxon>
        <taxon>Methanobacteriota</taxon>
        <taxon>Stenosarchaea group</taxon>
        <taxon>Halobacteria</taxon>
        <taxon>Halobacteriales</taxon>
        <taxon>Natronomonadaceae</taxon>
        <taxon>Halosegnis</taxon>
    </lineage>
</organism>
<evidence type="ECO:0000313" key="3">
    <source>
        <dbReference type="EMBL" id="KAB7516951.1"/>
    </source>
</evidence>
<feature type="domain" description="DUF8149" evidence="1">
    <location>
        <begin position="2"/>
        <end position="67"/>
    </location>
</feature>